<accession>A0AC34QSN5</accession>
<name>A0AC34QSN5_9BILA</name>
<sequence length="424" mass="48895">MVIGGGGSLVNESTTTTTTTTASSISNKTIHILESAPDPFPPPILKKPRLPPKPPPSPFSPSGLAVINRCTIAVQNRTRSQKWSDEYLIRPLSISQLKPNILDLPHRIGGLFCRSGTWFEIRDVDSIANSEETWLDSYRIRGTRNVDSKYALLEFYSIAIGLVSIRGLETKDFLCMNAKGELYPAPLTNYTTECVFSEEVLENYYNSYGSCAHGTIERRWRLAFRHSGAPKKGRHIHRYDVGAQFLVKELNKNFWIPPQVPEEIPKRRNGFDDDGFNWLEKMTSGWQDLTVKKKEEKPSLIGIRNIDSQFLDKYYDLHAKRFPNKKQESRELRDLLVSTAENNIDDKTEIEQNLDARTKAVTELSAFTIKKKKRMEKEERRRRHRRKELEQLRRYPTSDKLRSVARYNHSKALTDRLQNLPTKL</sequence>
<protein>
    <submittedName>
        <fullName evidence="2">Uncharacterized protein</fullName>
    </submittedName>
</protein>
<proteinExistence type="predicted"/>
<reference evidence="2" key="1">
    <citation type="submission" date="2022-11" db="UniProtKB">
        <authorList>
            <consortium name="WormBaseParasite"/>
        </authorList>
    </citation>
    <scope>IDENTIFICATION</scope>
</reference>
<evidence type="ECO:0000313" key="2">
    <source>
        <dbReference type="WBParaSite" id="JU765_v2.g18996.t1"/>
    </source>
</evidence>
<dbReference type="WBParaSite" id="JU765_v2.g18996.t1">
    <property type="protein sequence ID" value="JU765_v2.g18996.t1"/>
    <property type="gene ID" value="JU765_v2.g18996"/>
</dbReference>
<organism evidence="1 2">
    <name type="scientific">Panagrolaimus sp. JU765</name>
    <dbReference type="NCBI Taxonomy" id="591449"/>
    <lineage>
        <taxon>Eukaryota</taxon>
        <taxon>Metazoa</taxon>
        <taxon>Ecdysozoa</taxon>
        <taxon>Nematoda</taxon>
        <taxon>Chromadorea</taxon>
        <taxon>Rhabditida</taxon>
        <taxon>Tylenchina</taxon>
        <taxon>Panagrolaimomorpha</taxon>
        <taxon>Panagrolaimoidea</taxon>
        <taxon>Panagrolaimidae</taxon>
        <taxon>Panagrolaimus</taxon>
    </lineage>
</organism>
<dbReference type="Proteomes" id="UP000887576">
    <property type="component" value="Unplaced"/>
</dbReference>
<evidence type="ECO:0000313" key="1">
    <source>
        <dbReference type="Proteomes" id="UP000887576"/>
    </source>
</evidence>